<protein>
    <recommendedName>
        <fullName evidence="4">TPR repeat-containing protein</fullName>
    </recommendedName>
</protein>
<dbReference type="eggNOG" id="COG0457">
    <property type="taxonomic scope" value="Bacteria"/>
</dbReference>
<dbReference type="AlphaFoldDB" id="A0A090CZ37"/>
<reference evidence="2" key="2">
    <citation type="submission" date="2014-09" db="EMBL/GenBank/DDBJ databases">
        <title>Criblamydia sequanensis harbors a mega-plasmid encoding arsenite resistance.</title>
        <authorList>
            <person name="Bertelli C."/>
            <person name="Goesmann A."/>
            <person name="Greub G."/>
        </authorList>
    </citation>
    <scope>NUCLEOTIDE SEQUENCE [LARGE SCALE GENOMIC DNA]</scope>
    <source>
        <strain evidence="2">CRIB-18</strain>
    </source>
</reference>
<dbReference type="STRING" id="1437425.CSEC_1322"/>
<feature type="repeat" description="TPR" evidence="1">
    <location>
        <begin position="546"/>
        <end position="579"/>
    </location>
</feature>
<dbReference type="InterPro" id="IPR019734">
    <property type="entry name" value="TPR_rpt"/>
</dbReference>
<dbReference type="Gene3D" id="1.25.40.10">
    <property type="entry name" value="Tetratricopeptide repeat domain"/>
    <property type="match status" value="5"/>
</dbReference>
<proteinExistence type="predicted"/>
<dbReference type="Pfam" id="PF13181">
    <property type="entry name" value="TPR_8"/>
    <property type="match status" value="2"/>
</dbReference>
<dbReference type="Proteomes" id="UP000031552">
    <property type="component" value="Unassembled WGS sequence"/>
</dbReference>
<dbReference type="InterPro" id="IPR011990">
    <property type="entry name" value="TPR-like_helical_dom_sf"/>
</dbReference>
<organism evidence="2 3">
    <name type="scientific">Candidatus Criblamydia sequanensis CRIB-18</name>
    <dbReference type="NCBI Taxonomy" id="1437425"/>
    <lineage>
        <taxon>Bacteria</taxon>
        <taxon>Pseudomonadati</taxon>
        <taxon>Chlamydiota</taxon>
        <taxon>Chlamydiia</taxon>
        <taxon>Parachlamydiales</taxon>
        <taxon>Candidatus Criblamydiaceae</taxon>
        <taxon>Candidatus Criblamydia</taxon>
    </lineage>
</organism>
<evidence type="ECO:0008006" key="4">
    <source>
        <dbReference type="Google" id="ProtNLM"/>
    </source>
</evidence>
<dbReference type="PANTHER" id="PTHR12558:SF13">
    <property type="entry name" value="CELL DIVISION CYCLE PROTEIN 27 HOMOLOG"/>
    <property type="match status" value="1"/>
</dbReference>
<reference evidence="2" key="1">
    <citation type="submission" date="2013-12" db="EMBL/GenBank/DDBJ databases">
        <authorList>
            <person name="Linke B."/>
        </authorList>
    </citation>
    <scope>NUCLEOTIDE SEQUENCE [LARGE SCALE GENOMIC DNA]</scope>
    <source>
        <strain evidence="2">CRIB-18</strain>
    </source>
</reference>
<dbReference type="SUPFAM" id="SSF48452">
    <property type="entry name" value="TPR-like"/>
    <property type="match status" value="3"/>
</dbReference>
<dbReference type="PANTHER" id="PTHR12558">
    <property type="entry name" value="CELL DIVISION CYCLE 16,23,27"/>
    <property type="match status" value="1"/>
</dbReference>
<dbReference type="RefSeq" id="WP_041017675.1">
    <property type="nucleotide sequence ID" value="NZ_CCEJ010000005.1"/>
</dbReference>
<evidence type="ECO:0000313" key="3">
    <source>
        <dbReference type="Proteomes" id="UP000031552"/>
    </source>
</evidence>
<evidence type="ECO:0000256" key="1">
    <source>
        <dbReference type="PROSITE-ProRule" id="PRU00339"/>
    </source>
</evidence>
<dbReference type="PROSITE" id="PS50005">
    <property type="entry name" value="TPR"/>
    <property type="match status" value="2"/>
</dbReference>
<keyword evidence="3" id="KW-1185">Reference proteome</keyword>
<name>A0A090CZ37_9BACT</name>
<dbReference type="OrthoDB" id="20030at2"/>
<evidence type="ECO:0000313" key="2">
    <source>
        <dbReference type="EMBL" id="CDR34142.1"/>
    </source>
</evidence>
<keyword evidence="1" id="KW-0802">TPR repeat</keyword>
<comment type="caution">
    <text evidence="2">The sequence shown here is derived from an EMBL/GenBank/DDBJ whole genome shotgun (WGS) entry which is preliminary data.</text>
</comment>
<dbReference type="SMART" id="SM00028">
    <property type="entry name" value="TPR"/>
    <property type="match status" value="10"/>
</dbReference>
<accession>A0A090CZ37</accession>
<gene>
    <name evidence="2" type="ORF">CSEC_1322</name>
</gene>
<dbReference type="EMBL" id="CCEJ010000005">
    <property type="protein sequence ID" value="CDR34142.1"/>
    <property type="molecule type" value="Genomic_DNA"/>
</dbReference>
<sequence length="691" mass="79703">MEKTPYLNLFEKILSEKQFSSLDSFREPESWKGMSFNEKELLAILFVLQGNDLAAKGDQTAASKNFKLAAKAAPNSAKIFFKLGNSYIEMGKSLRNLKSACRYYQKALTLDPNFYEAWVFSAFAETIFSELCQDPKLFHEAQKKFETALKMCRDLKFDEDKETALFYKWGLSLYRKAKLSGEPCDYNQALLKLRAASCFKGNSSDFWNDYGNILAEQGTLIGQLDYFKEAKYSYRQSLKLKPNQMACWLNLACSSMKLYENSFSDEDYDEAEKAFQKASELDSNNLTLWLFWGSLELLSAKVTRDADKLHSAIEKFELADVCEPNNPETLLRLGEALMNLGAQEEQFEILKEAEEKIQRSLSLDSERAETWYFYGRCFTEQGRYFHDINFFVKAIEKYHHGLRVDPSFHVFHYGIALCYMEMADHKIESEYLECSIRHFARLCEYPLTLPAQFWLDYGIALLRHAELKRDKVSAELAVGKIEKSLILQEHTFLSPLFMDTLFNYASAIQILGDLIEDPMQLEKAVKFFSHIIKEEPSYTPARIGLAHSLFHLGEMLSDADCLKEAWDVFEQILLEDPEDEMAWGDLGALIVAYAELTKDPIKLEENQWLMNIAEQKLQTSAYLGNEGAYYTLACVHSIKGNLLESLHYIEKAIQARALPPIEDIMHDDWLCNLRSSQEFRFLLSRFFKDSA</sequence>
<feature type="repeat" description="TPR" evidence="1">
    <location>
        <begin position="211"/>
        <end position="244"/>
    </location>
</feature>